<dbReference type="EMBL" id="DS268592">
    <property type="protein sequence ID" value="EFO92642.1"/>
    <property type="molecule type" value="Genomic_DNA"/>
</dbReference>
<feature type="compositionally biased region" description="Polar residues" evidence="1">
    <location>
        <begin position="71"/>
        <end position="83"/>
    </location>
</feature>
<evidence type="ECO:0000313" key="2">
    <source>
        <dbReference type="EMBL" id="EFO92642.1"/>
    </source>
</evidence>
<name>E3NC43_CAERE</name>
<dbReference type="HOGENOM" id="CLU_2401721_0_0_1"/>
<evidence type="ECO:0000256" key="1">
    <source>
        <dbReference type="SAM" id="MobiDB-lite"/>
    </source>
</evidence>
<protein>
    <submittedName>
        <fullName evidence="2">Uncharacterized protein</fullName>
    </submittedName>
</protein>
<organism evidence="3">
    <name type="scientific">Caenorhabditis remanei</name>
    <name type="common">Caenorhabditis vulgaris</name>
    <dbReference type="NCBI Taxonomy" id="31234"/>
    <lineage>
        <taxon>Eukaryota</taxon>
        <taxon>Metazoa</taxon>
        <taxon>Ecdysozoa</taxon>
        <taxon>Nematoda</taxon>
        <taxon>Chromadorea</taxon>
        <taxon>Rhabditida</taxon>
        <taxon>Rhabditina</taxon>
        <taxon>Rhabditomorpha</taxon>
        <taxon>Rhabditoidea</taxon>
        <taxon>Rhabditidae</taxon>
        <taxon>Peloderinae</taxon>
        <taxon>Caenorhabditis</taxon>
    </lineage>
</organism>
<sequence>MQFGRQKSNFEDMFEFSPENTSYFVQHLHVYRSKDSKGQKPRSQKKFSEPKAKGHHQKTSRRLHQLVASATKLQYQQSSATTSIDDEKLGKKQ</sequence>
<dbReference type="Proteomes" id="UP000008281">
    <property type="component" value="Unassembled WGS sequence"/>
</dbReference>
<dbReference type="InParanoid" id="E3NC43"/>
<accession>E3NC43</accession>
<dbReference type="AlphaFoldDB" id="E3NC43"/>
<gene>
    <name evidence="2" type="ORF">CRE_16407</name>
</gene>
<feature type="compositionally biased region" description="Basic residues" evidence="1">
    <location>
        <begin position="53"/>
        <end position="64"/>
    </location>
</feature>
<reference evidence="2" key="1">
    <citation type="submission" date="2007-07" db="EMBL/GenBank/DDBJ databases">
        <title>PCAP assembly of the Caenorhabditis remanei genome.</title>
        <authorList>
            <consortium name="The Caenorhabditis remanei Sequencing Consortium"/>
            <person name="Wilson R.K."/>
        </authorList>
    </citation>
    <scope>NUCLEOTIDE SEQUENCE [LARGE SCALE GENOMIC DNA]</scope>
    <source>
        <strain evidence="2">PB4641</strain>
    </source>
</reference>
<proteinExistence type="predicted"/>
<feature type="region of interest" description="Disordered" evidence="1">
    <location>
        <begin position="32"/>
        <end position="93"/>
    </location>
</feature>
<keyword evidence="3" id="KW-1185">Reference proteome</keyword>
<evidence type="ECO:0000313" key="3">
    <source>
        <dbReference type="Proteomes" id="UP000008281"/>
    </source>
</evidence>